<protein>
    <submittedName>
        <fullName evidence="6">Serine/threonine protein kinase</fullName>
    </submittedName>
</protein>
<evidence type="ECO:0000256" key="2">
    <source>
        <dbReference type="ARBA" id="ARBA00022741"/>
    </source>
</evidence>
<evidence type="ECO:0000256" key="3">
    <source>
        <dbReference type="ARBA" id="ARBA00022777"/>
    </source>
</evidence>
<gene>
    <name evidence="6" type="ORF">D0Q02_30745</name>
</gene>
<dbReference type="InterPro" id="IPR008271">
    <property type="entry name" value="Ser/Thr_kinase_AS"/>
</dbReference>
<dbReference type="InterPro" id="IPR050538">
    <property type="entry name" value="MAP_kinase_kinase_kinase"/>
</dbReference>
<dbReference type="Pfam" id="PF00069">
    <property type="entry name" value="Pkinase"/>
    <property type="match status" value="1"/>
</dbReference>
<dbReference type="InterPro" id="IPR011009">
    <property type="entry name" value="Kinase-like_dom_sf"/>
</dbReference>
<feature type="domain" description="Protein kinase" evidence="5">
    <location>
        <begin position="1"/>
        <end position="219"/>
    </location>
</feature>
<dbReference type="OrthoDB" id="9762169at2"/>
<keyword evidence="7" id="KW-1185">Reference proteome</keyword>
<evidence type="ECO:0000313" key="7">
    <source>
        <dbReference type="Proteomes" id="UP000262621"/>
    </source>
</evidence>
<keyword evidence="6" id="KW-0723">Serine/threonine-protein kinase</keyword>
<dbReference type="EMBL" id="QVFU01000120">
    <property type="protein sequence ID" value="RFS39326.1"/>
    <property type="molecule type" value="Genomic_DNA"/>
</dbReference>
<sequence length="316" mass="35270">MNGIEPRLLDRVEHDHVVKIRDAQPDRDIQHGLTLVMDYLAGGSVHSALQGGHRFGVRRALVLVGHILDALDHLHAKHGFLHRDVKPGNVLLDESRETAYLGDLGSAAPLSDDDRTCEAHGGTLLYRPPEYGTGILDVRSDIYSLGVTLLEMLRGPFPYEEMDPLQMEERLGRGRRAFPDRFAEFPPCVNDQVRRAVRALVSQNQSSRPASAMDALRRLQQCKTIDWKVGGPRDTAPDQWEGAGLPGRDGKVRSYRVEVVSLSGGPNRGRFRVRSLYRDRDGGNWRRLVPDSVADLGDREALDRAFAAADKDAFQR</sequence>
<dbReference type="PANTHER" id="PTHR48016">
    <property type="entry name" value="MAP KINASE KINASE KINASE SSK2-RELATED-RELATED"/>
    <property type="match status" value="1"/>
</dbReference>
<evidence type="ECO:0000313" key="6">
    <source>
        <dbReference type="EMBL" id="RFS39326.1"/>
    </source>
</evidence>
<comment type="caution">
    <text evidence="6">The sequence shown here is derived from an EMBL/GenBank/DDBJ whole genome shotgun (WGS) entry which is preliminary data.</text>
</comment>
<dbReference type="SUPFAM" id="SSF56112">
    <property type="entry name" value="Protein kinase-like (PK-like)"/>
    <property type="match status" value="1"/>
</dbReference>
<name>A0A372FQE8_9ACTN</name>
<keyword evidence="3 6" id="KW-0418">Kinase</keyword>
<keyword evidence="2" id="KW-0547">Nucleotide-binding</keyword>
<dbReference type="GO" id="GO:0005524">
    <property type="term" value="F:ATP binding"/>
    <property type="evidence" value="ECO:0007669"/>
    <property type="project" value="UniProtKB-KW"/>
</dbReference>
<dbReference type="RefSeq" id="WP_117231377.1">
    <property type="nucleotide sequence ID" value="NZ_QVFU01000120.1"/>
</dbReference>
<evidence type="ECO:0000256" key="1">
    <source>
        <dbReference type="ARBA" id="ARBA00022679"/>
    </source>
</evidence>
<accession>A0A372FQE8</accession>
<dbReference type="SMART" id="SM00220">
    <property type="entry name" value="S_TKc"/>
    <property type="match status" value="1"/>
</dbReference>
<dbReference type="AlphaFoldDB" id="A0A372FQE8"/>
<dbReference type="PROSITE" id="PS00108">
    <property type="entry name" value="PROTEIN_KINASE_ST"/>
    <property type="match status" value="1"/>
</dbReference>
<organism evidence="6 7">
    <name type="scientific">Micromonospora craniellae</name>
    <dbReference type="NCBI Taxonomy" id="2294034"/>
    <lineage>
        <taxon>Bacteria</taxon>
        <taxon>Bacillati</taxon>
        <taxon>Actinomycetota</taxon>
        <taxon>Actinomycetes</taxon>
        <taxon>Micromonosporales</taxon>
        <taxon>Micromonosporaceae</taxon>
        <taxon>Micromonospora</taxon>
    </lineage>
</organism>
<dbReference type="PROSITE" id="PS50011">
    <property type="entry name" value="PROTEIN_KINASE_DOM"/>
    <property type="match status" value="1"/>
</dbReference>
<keyword evidence="1" id="KW-0808">Transferase</keyword>
<dbReference type="Gene3D" id="1.10.510.10">
    <property type="entry name" value="Transferase(Phosphotransferase) domain 1"/>
    <property type="match status" value="1"/>
</dbReference>
<evidence type="ECO:0000256" key="4">
    <source>
        <dbReference type="ARBA" id="ARBA00022840"/>
    </source>
</evidence>
<dbReference type="GO" id="GO:0004674">
    <property type="term" value="F:protein serine/threonine kinase activity"/>
    <property type="evidence" value="ECO:0007669"/>
    <property type="project" value="UniProtKB-KW"/>
</dbReference>
<dbReference type="CDD" id="cd14014">
    <property type="entry name" value="STKc_PknB_like"/>
    <property type="match status" value="1"/>
</dbReference>
<dbReference type="InterPro" id="IPR000719">
    <property type="entry name" value="Prot_kinase_dom"/>
</dbReference>
<evidence type="ECO:0000259" key="5">
    <source>
        <dbReference type="PROSITE" id="PS50011"/>
    </source>
</evidence>
<keyword evidence="4" id="KW-0067">ATP-binding</keyword>
<reference evidence="6 7" key="1">
    <citation type="submission" date="2018-08" db="EMBL/GenBank/DDBJ databases">
        <title>Verrucosispora craniellae sp. nov., isolated from a marine sponge in the South China Sea.</title>
        <authorList>
            <person name="Li L."/>
            <person name="Lin H.W."/>
        </authorList>
    </citation>
    <scope>NUCLEOTIDE SEQUENCE [LARGE SCALE GENOMIC DNA]</scope>
    <source>
        <strain evidence="6 7">LHW63014</strain>
    </source>
</reference>
<proteinExistence type="predicted"/>
<dbReference type="Proteomes" id="UP000262621">
    <property type="component" value="Unassembled WGS sequence"/>
</dbReference>
<dbReference type="PANTHER" id="PTHR48016:SF56">
    <property type="entry name" value="MAPKK KINASE"/>
    <property type="match status" value="1"/>
</dbReference>